<dbReference type="Proteomes" id="UP001286313">
    <property type="component" value="Unassembled WGS sequence"/>
</dbReference>
<organism evidence="1 3">
    <name type="scientific">Petrolisthes cinctipes</name>
    <name type="common">Flat porcelain crab</name>
    <dbReference type="NCBI Taxonomy" id="88211"/>
    <lineage>
        <taxon>Eukaryota</taxon>
        <taxon>Metazoa</taxon>
        <taxon>Ecdysozoa</taxon>
        <taxon>Arthropoda</taxon>
        <taxon>Crustacea</taxon>
        <taxon>Multicrustacea</taxon>
        <taxon>Malacostraca</taxon>
        <taxon>Eumalacostraca</taxon>
        <taxon>Eucarida</taxon>
        <taxon>Decapoda</taxon>
        <taxon>Pleocyemata</taxon>
        <taxon>Anomura</taxon>
        <taxon>Galatheoidea</taxon>
        <taxon>Porcellanidae</taxon>
        <taxon>Petrolisthes</taxon>
    </lineage>
</organism>
<comment type="caution">
    <text evidence="1">The sequence shown here is derived from an EMBL/GenBank/DDBJ whole genome shotgun (WGS) entry which is preliminary data.</text>
</comment>
<name>A0AAE1GFR1_PETCI</name>
<evidence type="ECO:0000313" key="2">
    <source>
        <dbReference type="EMBL" id="KAK3891923.1"/>
    </source>
</evidence>
<reference evidence="1" key="1">
    <citation type="submission" date="2023-10" db="EMBL/GenBank/DDBJ databases">
        <title>Genome assemblies of two species of porcelain crab, Petrolisthes cinctipes and Petrolisthes manimaculis (Anomura: Porcellanidae).</title>
        <authorList>
            <person name="Angst P."/>
        </authorList>
    </citation>
    <scope>NUCLEOTIDE SEQUENCE</scope>
    <source>
        <strain evidence="1">PB745_01</strain>
        <tissue evidence="1">Gill</tissue>
    </source>
</reference>
<evidence type="ECO:0000313" key="1">
    <source>
        <dbReference type="EMBL" id="KAK3891915.1"/>
    </source>
</evidence>
<evidence type="ECO:0000313" key="3">
    <source>
        <dbReference type="Proteomes" id="UP001286313"/>
    </source>
</evidence>
<accession>A0AAE1GFR1</accession>
<proteinExistence type="predicted"/>
<dbReference type="AlphaFoldDB" id="A0AAE1GFR1"/>
<keyword evidence="3" id="KW-1185">Reference proteome</keyword>
<dbReference type="EMBL" id="JAWQEG010000297">
    <property type="protein sequence ID" value="KAK3891923.1"/>
    <property type="molecule type" value="Genomic_DNA"/>
</dbReference>
<gene>
    <name evidence="1" type="ORF">Pcinc_004221</name>
    <name evidence="2" type="ORF">Pcinc_004229</name>
</gene>
<protein>
    <submittedName>
        <fullName evidence="1">Uncharacterized protein</fullName>
    </submittedName>
</protein>
<sequence>MIVAAGVAVATVAVVAAAVVVATVTLVGTRRPTAPFVLFSHTLPALARGGERAPSDEVGVSLAVRVVRSESAGLKCASTCSSSWQCCYWIKVDPPVQALAIRLALLQHRGLPLP</sequence>
<dbReference type="EMBL" id="JAWQEG010000297">
    <property type="protein sequence ID" value="KAK3891915.1"/>
    <property type="molecule type" value="Genomic_DNA"/>
</dbReference>